<feature type="region of interest" description="Disordered" evidence="1">
    <location>
        <begin position="77"/>
        <end position="96"/>
    </location>
</feature>
<feature type="region of interest" description="Disordered" evidence="1">
    <location>
        <begin position="1"/>
        <end position="22"/>
    </location>
</feature>
<comment type="caution">
    <text evidence="2">The sequence shown here is derived from an EMBL/GenBank/DDBJ whole genome shotgun (WGS) entry which is preliminary data.</text>
</comment>
<reference evidence="2" key="1">
    <citation type="submission" date="2017-12" db="EMBL/GenBank/DDBJ databases">
        <title>High-resolution comparative analysis of great ape genomes.</title>
        <authorList>
            <person name="Pollen A."/>
            <person name="Hastie A."/>
            <person name="Hormozdiari F."/>
            <person name="Dougherty M."/>
            <person name="Liu R."/>
            <person name="Chaisson M."/>
            <person name="Hoppe E."/>
            <person name="Hill C."/>
            <person name="Pang A."/>
            <person name="Hillier L."/>
            <person name="Baker C."/>
            <person name="Armstrong J."/>
            <person name="Shendure J."/>
            <person name="Paten B."/>
            <person name="Wilson R."/>
            <person name="Chao H."/>
            <person name="Schneider V."/>
            <person name="Ventura M."/>
            <person name="Kronenberg Z."/>
            <person name="Murali S."/>
            <person name="Gordon D."/>
            <person name="Cantsilieris S."/>
            <person name="Munson K."/>
            <person name="Nelson B."/>
            <person name="Raja A."/>
            <person name="Underwood J."/>
            <person name="Diekhans M."/>
            <person name="Fiddes I."/>
            <person name="Haussler D."/>
            <person name="Eichler E."/>
        </authorList>
    </citation>
    <scope>NUCLEOTIDE SEQUENCE [LARGE SCALE GENOMIC DNA]</scope>
    <source>
        <strain evidence="2">Susie</strain>
    </source>
</reference>
<feature type="compositionally biased region" description="Basic residues" evidence="1">
    <location>
        <begin position="83"/>
        <end position="96"/>
    </location>
</feature>
<accession>A0A2J8VFE0</accession>
<organism evidence="2">
    <name type="scientific">Pongo abelii</name>
    <name type="common">Sumatran orangutan</name>
    <name type="synonym">Pongo pygmaeus abelii</name>
    <dbReference type="NCBI Taxonomy" id="9601"/>
    <lineage>
        <taxon>Eukaryota</taxon>
        <taxon>Metazoa</taxon>
        <taxon>Chordata</taxon>
        <taxon>Craniata</taxon>
        <taxon>Vertebrata</taxon>
        <taxon>Euteleostomi</taxon>
        <taxon>Mammalia</taxon>
        <taxon>Eutheria</taxon>
        <taxon>Euarchontoglires</taxon>
        <taxon>Primates</taxon>
        <taxon>Haplorrhini</taxon>
        <taxon>Catarrhini</taxon>
        <taxon>Hominidae</taxon>
        <taxon>Pongo</taxon>
    </lineage>
</organism>
<evidence type="ECO:0000313" key="2">
    <source>
        <dbReference type="EMBL" id="PNJ56225.1"/>
    </source>
</evidence>
<name>A0A2J8VFE0_PONAB</name>
<sequence length="96" mass="10937">MNPPEGRNSEHIRTSEGTNSRHATFKNYNTHRKGPQLHSEVSPRTHQFQTQLWRIHHQTGKQQPGLQSWTLTTRLGSNSLGSRVHHSSVHRRGAAS</sequence>
<dbReference type="AlphaFoldDB" id="A0A2J8VFE0"/>
<gene>
    <name evidence="2" type="ORF">CR201_G0018949</name>
</gene>
<protein>
    <submittedName>
        <fullName evidence="2">Uncharacterized protein</fullName>
    </submittedName>
</protein>
<proteinExistence type="predicted"/>
<evidence type="ECO:0000256" key="1">
    <source>
        <dbReference type="SAM" id="MobiDB-lite"/>
    </source>
</evidence>
<dbReference type="EMBL" id="NDHI03003420">
    <property type="protein sequence ID" value="PNJ56225.1"/>
    <property type="molecule type" value="Genomic_DNA"/>
</dbReference>